<protein>
    <submittedName>
        <fullName evidence="2">Uncharacterized protein</fullName>
    </submittedName>
</protein>
<reference evidence="2 3" key="1">
    <citation type="submission" date="2023-05" db="EMBL/GenBank/DDBJ databases">
        <authorList>
            <person name="Gao F."/>
        </authorList>
    </citation>
    <scope>NUCLEOTIDE SEQUENCE [LARGE SCALE GENOMIC DNA]</scope>
    <source>
        <strain evidence="2 3">MIMF12</strain>
    </source>
</reference>
<proteinExistence type="predicted"/>
<sequence length="162" mass="17395">MTRLLLPAVLLVLSLGAAAQTVTVIPPPASVQTVLDDVRASLSAPRTAQGPLRLSLTLRSSLAFALPLDVSRDPRQNCAFVPSVRVLRVGTREVVYPTPGAEPRLCAQDLESRVLAAGGETTFTRELDLLPGEYMVEGWYAGLLGGERVKVPARPVRVTVRE</sequence>
<dbReference type="Proteomes" id="UP001302059">
    <property type="component" value="Unassembled WGS sequence"/>
</dbReference>
<name>A0ABT7JIP4_9DEIO</name>
<evidence type="ECO:0000256" key="1">
    <source>
        <dbReference type="SAM" id="SignalP"/>
    </source>
</evidence>
<feature type="signal peptide" evidence="1">
    <location>
        <begin position="1"/>
        <end position="19"/>
    </location>
</feature>
<gene>
    <name evidence="2" type="ORF">QOL99_12360</name>
</gene>
<accession>A0ABT7JIP4</accession>
<evidence type="ECO:0000313" key="3">
    <source>
        <dbReference type="Proteomes" id="UP001302059"/>
    </source>
</evidence>
<evidence type="ECO:0000313" key="2">
    <source>
        <dbReference type="EMBL" id="MDL2344935.1"/>
    </source>
</evidence>
<dbReference type="RefSeq" id="WP_285524214.1">
    <property type="nucleotide sequence ID" value="NZ_JASNGB010000128.1"/>
</dbReference>
<dbReference type="EMBL" id="JASNGB010000128">
    <property type="protein sequence ID" value="MDL2344935.1"/>
    <property type="molecule type" value="Genomic_DNA"/>
</dbReference>
<keyword evidence="1" id="KW-0732">Signal</keyword>
<comment type="caution">
    <text evidence="2">The sequence shown here is derived from an EMBL/GenBank/DDBJ whole genome shotgun (WGS) entry which is preliminary data.</text>
</comment>
<organism evidence="2 3">
    <name type="scientific">Deinococcus rhizophilus</name>
    <dbReference type="NCBI Taxonomy" id="3049544"/>
    <lineage>
        <taxon>Bacteria</taxon>
        <taxon>Thermotogati</taxon>
        <taxon>Deinococcota</taxon>
        <taxon>Deinococci</taxon>
        <taxon>Deinococcales</taxon>
        <taxon>Deinococcaceae</taxon>
        <taxon>Deinococcus</taxon>
    </lineage>
</organism>
<keyword evidence="3" id="KW-1185">Reference proteome</keyword>
<feature type="chain" id="PRO_5045486928" evidence="1">
    <location>
        <begin position="20"/>
        <end position="162"/>
    </location>
</feature>